<dbReference type="PANTHER" id="PTHR38600:SF2">
    <property type="entry name" value="SLL0088 PROTEIN"/>
    <property type="match status" value="1"/>
</dbReference>
<feature type="domain" description="HTH arsR-type" evidence="1">
    <location>
        <begin position="5"/>
        <end position="99"/>
    </location>
</feature>
<organism evidence="2 3">
    <name type="scientific">Microcella pacifica</name>
    <dbReference type="NCBI Taxonomy" id="2591847"/>
    <lineage>
        <taxon>Bacteria</taxon>
        <taxon>Bacillati</taxon>
        <taxon>Actinomycetota</taxon>
        <taxon>Actinomycetes</taxon>
        <taxon>Micrococcales</taxon>
        <taxon>Microbacteriaceae</taxon>
        <taxon>Microcella</taxon>
    </lineage>
</organism>
<dbReference type="OrthoDB" id="9806976at2"/>
<name>A0A9E5MIP6_9MICO</name>
<comment type="caution">
    <text evidence="2">The sequence shown here is derived from an EMBL/GenBank/DDBJ whole genome shotgun (WGS) entry which is preliminary data.</text>
</comment>
<dbReference type="SMART" id="SM00418">
    <property type="entry name" value="HTH_ARSR"/>
    <property type="match status" value="1"/>
</dbReference>
<dbReference type="PANTHER" id="PTHR38600">
    <property type="entry name" value="TRANSCRIPTIONAL REGULATORY PROTEIN"/>
    <property type="match status" value="1"/>
</dbReference>
<dbReference type="Gene3D" id="1.10.10.10">
    <property type="entry name" value="Winged helix-like DNA-binding domain superfamily/Winged helix DNA-binding domain"/>
    <property type="match status" value="1"/>
</dbReference>
<accession>A0A9E5MIP6</accession>
<proteinExistence type="predicted"/>
<dbReference type="SUPFAM" id="SSF46785">
    <property type="entry name" value="Winged helix' DNA-binding domain"/>
    <property type="match status" value="1"/>
</dbReference>
<dbReference type="CDD" id="cd00090">
    <property type="entry name" value="HTH_ARSR"/>
    <property type="match status" value="1"/>
</dbReference>
<dbReference type="NCBIfam" id="NF033788">
    <property type="entry name" value="HTH_metalloreg"/>
    <property type="match status" value="1"/>
</dbReference>
<dbReference type="InterPro" id="IPR036388">
    <property type="entry name" value="WH-like_DNA-bd_sf"/>
</dbReference>
<dbReference type="PROSITE" id="PS50987">
    <property type="entry name" value="HTH_ARSR_2"/>
    <property type="match status" value="1"/>
</dbReference>
<dbReference type="Pfam" id="PF12840">
    <property type="entry name" value="HTH_20"/>
    <property type="match status" value="1"/>
</dbReference>
<dbReference type="EMBL" id="VIKT02000010">
    <property type="protein sequence ID" value="NHF63078.1"/>
    <property type="molecule type" value="Genomic_DNA"/>
</dbReference>
<keyword evidence="3" id="KW-1185">Reference proteome</keyword>
<reference evidence="2 3" key="1">
    <citation type="submission" date="2020-03" db="EMBL/GenBank/DDBJ databases">
        <title>Chryseoglobus sp. isolated from a deep-sea seamount.</title>
        <authorList>
            <person name="Zhang D.-C."/>
        </authorList>
    </citation>
    <scope>NUCLEOTIDE SEQUENCE [LARGE SCALE GENOMIC DNA]</scope>
    <source>
        <strain evidence="2 3">KN1116</strain>
    </source>
</reference>
<protein>
    <submittedName>
        <fullName evidence="2">Winged helix-turn-helix transcriptional regulator</fullName>
    </submittedName>
</protein>
<dbReference type="RefSeq" id="WP_152583567.1">
    <property type="nucleotide sequence ID" value="NZ_JAVJPO010000010.1"/>
</dbReference>
<evidence type="ECO:0000259" key="1">
    <source>
        <dbReference type="PROSITE" id="PS50987"/>
    </source>
</evidence>
<dbReference type="InterPro" id="IPR001845">
    <property type="entry name" value="HTH_ArsR_DNA-bd_dom"/>
</dbReference>
<dbReference type="InterPro" id="IPR036390">
    <property type="entry name" value="WH_DNA-bd_sf"/>
</dbReference>
<dbReference type="GO" id="GO:0003700">
    <property type="term" value="F:DNA-binding transcription factor activity"/>
    <property type="evidence" value="ECO:0007669"/>
    <property type="project" value="InterPro"/>
</dbReference>
<dbReference type="InterPro" id="IPR011991">
    <property type="entry name" value="ArsR-like_HTH"/>
</dbReference>
<dbReference type="AlphaFoldDB" id="A0A9E5MIP6"/>
<gene>
    <name evidence="2" type="ORF">FK219_007470</name>
</gene>
<dbReference type="Proteomes" id="UP000818266">
    <property type="component" value="Unassembled WGS sequence"/>
</dbReference>
<evidence type="ECO:0000313" key="2">
    <source>
        <dbReference type="EMBL" id="NHF63078.1"/>
    </source>
</evidence>
<evidence type="ECO:0000313" key="3">
    <source>
        <dbReference type="Proteomes" id="UP000818266"/>
    </source>
</evidence>
<sequence>MVTRTHELSDADVDAIFHALADRTRRDIVARVIEREQSVSALAERYAMSFAAVQKHVAVLQKAALVRKERDGRQQIVHAELERLRRAQQLLDRYEQLWRHRVDRIASILDEEGP</sequence>